<reference evidence="1 2" key="1">
    <citation type="submission" date="2018-12" db="EMBL/GenBank/DDBJ databases">
        <title>Characterization and Draft Genome of Vibrio anguillarum J360 Marine Pathogen Isolated from an Outbreak in Lumpfish (Cyclopterus lumpus).</title>
        <authorList>
            <person name="Vasquez J.I."/>
            <person name="Cao T."/>
            <person name="Chakraborty S."/>
            <person name="Gnanagobal H."/>
            <person name="Wescot J."/>
            <person name="Boyce D."/>
            <person name="Santander J."/>
        </authorList>
    </citation>
    <scope>NUCLEOTIDE SEQUENCE [LARGE SCALE GENOMIC DNA]</scope>
    <source>
        <strain evidence="1 2">J360</strain>
    </source>
</reference>
<protein>
    <submittedName>
        <fullName evidence="1">Uncharacterized protein</fullName>
    </submittedName>
</protein>
<organism evidence="1 2">
    <name type="scientific">Vibrio anguillarum</name>
    <name type="common">Listonella anguillarum</name>
    <dbReference type="NCBI Taxonomy" id="55601"/>
    <lineage>
        <taxon>Bacteria</taxon>
        <taxon>Pseudomonadati</taxon>
        <taxon>Pseudomonadota</taxon>
        <taxon>Gammaproteobacteria</taxon>
        <taxon>Vibrionales</taxon>
        <taxon>Vibrionaceae</taxon>
        <taxon>Vibrio</taxon>
    </lineage>
</organism>
<dbReference type="AlphaFoldDB" id="A0A289GHC1"/>
<gene>
    <name evidence="1" type="ORF">DYL72_19075</name>
</gene>
<sequence length="125" mass="13877">MPITQADITALEARINSQLSQYNAQFIMTVHFSVDRLNDARNVPPITIGELDTIFTALISQHITSIVALNHGDTFNIRCSTSHINMPCGVAKESTNNGTITHKNIVITVMRKETFFAKDSVEFIV</sequence>
<evidence type="ECO:0000313" key="1">
    <source>
        <dbReference type="EMBL" id="AZS27024.1"/>
    </source>
</evidence>
<dbReference type="EMBL" id="CP034673">
    <property type="protein sequence ID" value="AZS27024.1"/>
    <property type="molecule type" value="Genomic_DNA"/>
</dbReference>
<accession>A0A289GHC1</accession>
<dbReference type="Proteomes" id="UP000256923">
    <property type="component" value="Chromosome 2"/>
</dbReference>
<name>A0A289GHC1_VIBAN</name>
<dbReference type="RefSeq" id="WP_019283272.1">
    <property type="nucleotide sequence ID" value="NZ_CP023055.1"/>
</dbReference>
<evidence type="ECO:0000313" key="2">
    <source>
        <dbReference type="Proteomes" id="UP000256923"/>
    </source>
</evidence>
<proteinExistence type="predicted"/>